<sequence length="122" mass="12806">MVNLASRPVFTYGVYVLLSWQSSVLPALFPASGLHLSTAGTGSSGSGPRLSPSVSRDEIEESASPPEGSASIGRPSMLLLAGLPARAAVREQPWASTDEVHPATRFCSPRPPLKESLASSFR</sequence>
<evidence type="ECO:0000256" key="1">
    <source>
        <dbReference type="SAM" id="MobiDB-lite"/>
    </source>
</evidence>
<protein>
    <submittedName>
        <fullName evidence="2">Uncharacterized protein</fullName>
    </submittedName>
</protein>
<dbReference type="Proteomes" id="UP000243499">
    <property type="component" value="Chromosome 5"/>
</dbReference>
<feature type="compositionally biased region" description="Low complexity" evidence="1">
    <location>
        <begin position="62"/>
        <end position="73"/>
    </location>
</feature>
<proteinExistence type="predicted"/>
<feature type="compositionally biased region" description="Low complexity" evidence="1">
    <location>
        <begin position="38"/>
        <end position="54"/>
    </location>
</feature>
<reference evidence="2" key="1">
    <citation type="submission" date="2018-04" db="EMBL/GenBank/DDBJ databases">
        <title>WGS assembly of Panicum hallii.</title>
        <authorList>
            <person name="Lovell J."/>
            <person name="Jenkins J."/>
            <person name="Lowry D."/>
            <person name="Mamidi S."/>
            <person name="Sreedasyam A."/>
            <person name="Weng X."/>
            <person name="Barry K."/>
            <person name="Bonette J."/>
            <person name="Campitelli B."/>
            <person name="Daum C."/>
            <person name="Gordon S."/>
            <person name="Gould B."/>
            <person name="Lipzen A."/>
            <person name="Macqueen A."/>
            <person name="Palacio-Mejia J."/>
            <person name="Plott C."/>
            <person name="Shakirov E."/>
            <person name="Shu S."/>
            <person name="Yoshinaga Y."/>
            <person name="Zane M."/>
            <person name="Rokhsar D."/>
            <person name="Grimwood J."/>
            <person name="Schmutz J."/>
            <person name="Juenger T."/>
        </authorList>
    </citation>
    <scope>NUCLEOTIDE SEQUENCE [LARGE SCALE GENOMIC DNA]</scope>
    <source>
        <strain evidence="2">FIL2</strain>
    </source>
</reference>
<feature type="region of interest" description="Disordered" evidence="1">
    <location>
        <begin position="93"/>
        <end position="122"/>
    </location>
</feature>
<gene>
    <name evidence="2" type="ORF">PAHAL_5G386600</name>
</gene>
<organism evidence="2">
    <name type="scientific">Panicum hallii</name>
    <dbReference type="NCBI Taxonomy" id="206008"/>
    <lineage>
        <taxon>Eukaryota</taxon>
        <taxon>Viridiplantae</taxon>
        <taxon>Streptophyta</taxon>
        <taxon>Embryophyta</taxon>
        <taxon>Tracheophyta</taxon>
        <taxon>Spermatophyta</taxon>
        <taxon>Magnoliopsida</taxon>
        <taxon>Liliopsida</taxon>
        <taxon>Poales</taxon>
        <taxon>Poaceae</taxon>
        <taxon>PACMAD clade</taxon>
        <taxon>Panicoideae</taxon>
        <taxon>Panicodae</taxon>
        <taxon>Paniceae</taxon>
        <taxon>Panicinae</taxon>
        <taxon>Panicum</taxon>
        <taxon>Panicum sect. Panicum</taxon>
    </lineage>
</organism>
<name>A0A2S3HVV4_9POAL</name>
<dbReference type="EMBL" id="CM008050">
    <property type="protein sequence ID" value="PAN31055.2"/>
    <property type="molecule type" value="Genomic_DNA"/>
</dbReference>
<accession>A0A2S3HVV4</accession>
<dbReference type="AlphaFoldDB" id="A0A2S3HVV4"/>
<feature type="region of interest" description="Disordered" evidence="1">
    <location>
        <begin position="38"/>
        <end position="74"/>
    </location>
</feature>
<evidence type="ECO:0000313" key="2">
    <source>
        <dbReference type="EMBL" id="PAN31055.2"/>
    </source>
</evidence>
<dbReference type="Gramene" id="PAN31055">
    <property type="protein sequence ID" value="PAN31055"/>
    <property type="gene ID" value="PAHAL_5G386600"/>
</dbReference>